<accession>A0A9J6B499</accession>
<protein>
    <submittedName>
        <fullName evidence="1">Uncharacterized protein</fullName>
    </submittedName>
</protein>
<gene>
    <name evidence="1" type="ORF">H5410_003169</name>
</gene>
<proteinExistence type="predicted"/>
<sequence>MKLKVRWGPSAKCRVVGRVGPNSPNDPACLLSTHFLQLNPTTLENKIKTCTSQIKARPITPITLRYSDISRFYQIWTID</sequence>
<comment type="caution">
    <text evidence="1">The sequence shown here is derived from an EMBL/GenBank/DDBJ whole genome shotgun (WGS) entry which is preliminary data.</text>
</comment>
<name>A0A9J6B499_SOLCO</name>
<reference evidence="1 2" key="1">
    <citation type="submission" date="2020-09" db="EMBL/GenBank/DDBJ databases">
        <title>De no assembly of potato wild relative species, Solanum commersonii.</title>
        <authorList>
            <person name="Cho K."/>
        </authorList>
    </citation>
    <scope>NUCLEOTIDE SEQUENCE [LARGE SCALE GENOMIC DNA]</scope>
    <source>
        <strain evidence="1">LZ3.2</strain>
        <tissue evidence="1">Leaf</tissue>
    </source>
</reference>
<dbReference type="Proteomes" id="UP000824120">
    <property type="component" value="Chromosome 1"/>
</dbReference>
<evidence type="ECO:0000313" key="1">
    <source>
        <dbReference type="EMBL" id="KAG5631452.1"/>
    </source>
</evidence>
<keyword evidence="2" id="KW-1185">Reference proteome</keyword>
<evidence type="ECO:0000313" key="2">
    <source>
        <dbReference type="Proteomes" id="UP000824120"/>
    </source>
</evidence>
<dbReference type="EMBL" id="JACXVP010000001">
    <property type="protein sequence ID" value="KAG5631452.1"/>
    <property type="molecule type" value="Genomic_DNA"/>
</dbReference>
<dbReference type="AlphaFoldDB" id="A0A9J6B499"/>
<organism evidence="1 2">
    <name type="scientific">Solanum commersonii</name>
    <name type="common">Commerson's wild potato</name>
    <name type="synonym">Commerson's nightshade</name>
    <dbReference type="NCBI Taxonomy" id="4109"/>
    <lineage>
        <taxon>Eukaryota</taxon>
        <taxon>Viridiplantae</taxon>
        <taxon>Streptophyta</taxon>
        <taxon>Embryophyta</taxon>
        <taxon>Tracheophyta</taxon>
        <taxon>Spermatophyta</taxon>
        <taxon>Magnoliopsida</taxon>
        <taxon>eudicotyledons</taxon>
        <taxon>Gunneridae</taxon>
        <taxon>Pentapetalae</taxon>
        <taxon>asterids</taxon>
        <taxon>lamiids</taxon>
        <taxon>Solanales</taxon>
        <taxon>Solanaceae</taxon>
        <taxon>Solanoideae</taxon>
        <taxon>Solaneae</taxon>
        <taxon>Solanum</taxon>
    </lineage>
</organism>